<protein>
    <submittedName>
        <fullName evidence="8">Phosphorylase/glycogen(Starch) synthase</fullName>
    </submittedName>
</protein>
<evidence type="ECO:0000256" key="4">
    <source>
        <dbReference type="ARBA" id="ARBA00022676"/>
    </source>
</evidence>
<evidence type="ECO:0000313" key="8">
    <source>
        <dbReference type="EMBL" id="PVX49940.1"/>
    </source>
</evidence>
<evidence type="ECO:0000256" key="2">
    <source>
        <dbReference type="ARBA" id="ARBA00006047"/>
    </source>
</evidence>
<keyword evidence="4" id="KW-0328">Glycosyltransferase</keyword>
<dbReference type="Pfam" id="PF11897">
    <property type="entry name" value="DUF3417"/>
    <property type="match status" value="1"/>
</dbReference>
<organism evidence="8 9">
    <name type="scientific">Balneicella halophila</name>
    <dbReference type="NCBI Taxonomy" id="1537566"/>
    <lineage>
        <taxon>Bacteria</taxon>
        <taxon>Pseudomonadati</taxon>
        <taxon>Bacteroidota</taxon>
        <taxon>Bacteroidia</taxon>
        <taxon>Bacteroidales</taxon>
        <taxon>Balneicellaceae</taxon>
        <taxon>Balneicella</taxon>
    </lineage>
</organism>
<dbReference type="GO" id="GO:0008184">
    <property type="term" value="F:glycogen phosphorylase activity"/>
    <property type="evidence" value="ECO:0007669"/>
    <property type="project" value="InterPro"/>
</dbReference>
<evidence type="ECO:0000313" key="9">
    <source>
        <dbReference type="Proteomes" id="UP000251835"/>
    </source>
</evidence>
<accession>A0A7L4UQC5</accession>
<dbReference type="Pfam" id="PF00343">
    <property type="entry name" value="Phosphorylase"/>
    <property type="match status" value="1"/>
</dbReference>
<keyword evidence="6" id="KW-0175">Coiled coil</keyword>
<reference evidence="8 9" key="1">
    <citation type="submission" date="2018-05" db="EMBL/GenBank/DDBJ databases">
        <title>Genomic Encyclopedia of Type Strains, Phase IV (KMG-IV): sequencing the most valuable type-strain genomes for metagenomic binning, comparative biology and taxonomic classification.</title>
        <authorList>
            <person name="Goeker M."/>
        </authorList>
    </citation>
    <scope>NUCLEOTIDE SEQUENCE [LARGE SCALE GENOMIC DNA]</scope>
    <source>
        <strain evidence="8 9">DSM 28579</strain>
    </source>
</reference>
<dbReference type="GO" id="GO:0030170">
    <property type="term" value="F:pyridoxal phosphate binding"/>
    <property type="evidence" value="ECO:0007669"/>
    <property type="project" value="InterPro"/>
</dbReference>
<dbReference type="InterPro" id="IPR011834">
    <property type="entry name" value="Agluc_phsphrylas"/>
</dbReference>
<dbReference type="Gene3D" id="3.40.50.2000">
    <property type="entry name" value="Glycogen Phosphorylase B"/>
    <property type="match status" value="5"/>
</dbReference>
<dbReference type="RefSeq" id="WP_116496801.1">
    <property type="nucleotide sequence ID" value="NZ_QENZ01000005.1"/>
</dbReference>
<evidence type="ECO:0000256" key="5">
    <source>
        <dbReference type="ARBA" id="ARBA00022679"/>
    </source>
</evidence>
<comment type="similarity">
    <text evidence="2">Belongs to the glycogen phosphorylase family.</text>
</comment>
<gene>
    <name evidence="8" type="ORF">C7377_1580</name>
</gene>
<proteinExistence type="inferred from homology"/>
<dbReference type="PANTHER" id="PTHR42655:SF1">
    <property type="entry name" value="GLYCOGEN PHOSPHORYLASE"/>
    <property type="match status" value="1"/>
</dbReference>
<dbReference type="GO" id="GO:0005978">
    <property type="term" value="P:glycogen biosynthetic process"/>
    <property type="evidence" value="ECO:0007669"/>
    <property type="project" value="InterPro"/>
</dbReference>
<feature type="coiled-coil region" evidence="6">
    <location>
        <begin position="476"/>
        <end position="503"/>
    </location>
</feature>
<keyword evidence="5" id="KW-0808">Transferase</keyword>
<sequence>MKQYEEIDFIFETSWEVCNKVGGIHTVIKSKLPHLQKIIGDNLVYIGPDIWKKDNTSPEFIEDTNLYSAWKHKATSEGLRVRTGYWNIEGKPKVILVDFTTFIHEKDNLLAKLWEDYSLDSLTGGWNYVESVLFGYAASKVIESFVDFETSYTDKILAHFHEWMTASGVLYLKKYLPHIATVFTTHATSLGRSICSNNQKLYNYLEADKQHPKNKARELNIFSQHSIEKKAAEHSDAFTTVSDITGKECKVLLGKKPDVITPNGFWSEDNQQLAGKRDSARIKLKDVARALTGSVSDDALLIATSGRYEFRNKGLDLFIDALTNLREQNIEKEVVAFILVPAWQKNVNLELQRKLAGEDVEIYNKMLTHHLMDEANDKILNSLAYHQFYNAEEDKVKIIFAPVYLDGNDGIFNQEYYDLLAGFDLTLFPSYYEPWGYTPLESVAYGVPTLTSSLAGFGVWSKENTANQLIDGIKVIERNDENYKQAEQQLADEIASYASYSNETYEQARNSAFKVAEKALWENFFDNYKQAYSIAISKVEDRISTIIDTKKKKESRIIKEMEIENTPNWKKLIVQSDLPDNLDKLEELSMNLWWVWNDEAQELFEEIDPDGWVDCKKNPLAILRMADTERLAEIGRNEEYINKLDRVYNDFKEYMSSKPAPDANHIGYFSMEYGLTNLLKIYSGGLGILAGDYLKAASDTNQPLVAVGFMYRYGYFTQRLSAEGYQISEYESQVFSELPAKMLRDNTGEPLRLSVSFPGRDVYFRIWQVQVGRVDLYLLDTDTHFNTVEDRSISYKLYGGDWENRIKQELVLGMGGMKLLRELNVKTNIYHLNEGHAAFANLERLTYNMEQYNLSFDEALEVVRAASLFTTHTPVPAGHDSFSEDFIRTYLRHMPERLNISWEAFLGLGRFNPSDSGEKFSMSVFAAKTSSEINGVSKLHGKVSREMFAHLWPGFASNELALGHVTNGVHYSTWTAKEWKDIHKRILGEEYIHDLSNKEIWSRIYNLDDAEIWEVRNSLRKNLIDFIKRKIVKNWIRRHEDPSTLVDIQENLSDKTLTLGFARRFATYKRAHLLFTDLDRLNRLLNAPDRPVQILFAGKAHPADKAGQDLIKNIVEISRKPEFVGKILFLENYDMDLAKHLISGVDVWLNNPTRPLEASGTSGQKAEMNGALNFSVLDGWWVEGYKEGAGWALPEERTYEEQFMQDKLDAATIYHKLENEVIPLFYDRDENHIPHGWIQYIKKSFAEIAPEFTTKRMIDDYNNKFYKKLHIRASEMRADNFKQAEDLAAWKKKIQNGWDKIEVVKYEFPDTVLNPYISGEQFAGTIVLDLKELQEQNIGVEMVFTNSKRADNMEIEDVQELKLDRMEGSLAYYTTQFNLSRPGVYDYGLRIFPKNEKLAHRQDFPILKWI</sequence>
<keyword evidence="3" id="KW-0021">Allosteric enzyme</keyword>
<dbReference type="Pfam" id="PF05693">
    <property type="entry name" value="Glycogen_syn"/>
    <property type="match status" value="1"/>
</dbReference>
<dbReference type="InterPro" id="IPR024517">
    <property type="entry name" value="Glycogen_phosphorylase_DUF3417"/>
</dbReference>
<evidence type="ECO:0000256" key="6">
    <source>
        <dbReference type="SAM" id="Coils"/>
    </source>
</evidence>
<dbReference type="OrthoDB" id="9760804at2"/>
<dbReference type="InterPro" id="IPR008631">
    <property type="entry name" value="Glycogen_synth"/>
</dbReference>
<dbReference type="EMBL" id="QENZ01000005">
    <property type="protein sequence ID" value="PVX49940.1"/>
    <property type="molecule type" value="Genomic_DNA"/>
</dbReference>
<evidence type="ECO:0000256" key="3">
    <source>
        <dbReference type="ARBA" id="ARBA00022533"/>
    </source>
</evidence>
<dbReference type="InterPro" id="IPR000811">
    <property type="entry name" value="Glyco_trans_35"/>
</dbReference>
<dbReference type="Proteomes" id="UP000251835">
    <property type="component" value="Unassembled WGS sequence"/>
</dbReference>
<dbReference type="GO" id="GO:0004373">
    <property type="term" value="F:alpha-1,4-glucan glucosyltransferase (UDP-glucose donor) activity"/>
    <property type="evidence" value="ECO:0007669"/>
    <property type="project" value="InterPro"/>
</dbReference>
<dbReference type="NCBIfam" id="TIGR02094">
    <property type="entry name" value="more_P_ylases"/>
    <property type="match status" value="1"/>
</dbReference>
<evidence type="ECO:0000256" key="1">
    <source>
        <dbReference type="ARBA" id="ARBA00001275"/>
    </source>
</evidence>
<feature type="domain" description="DUF3417" evidence="7">
    <location>
        <begin position="578"/>
        <end position="679"/>
    </location>
</feature>
<name>A0A7L4UQC5_BALHA</name>
<comment type="catalytic activity">
    <reaction evidence="1">
        <text>[(1-&gt;4)-alpha-D-glucosyl](n) + phosphate = [(1-&gt;4)-alpha-D-glucosyl](n-1) + alpha-D-glucose 1-phosphate</text>
        <dbReference type="Rhea" id="RHEA:41732"/>
        <dbReference type="Rhea" id="RHEA-COMP:9584"/>
        <dbReference type="Rhea" id="RHEA-COMP:9586"/>
        <dbReference type="ChEBI" id="CHEBI:15444"/>
        <dbReference type="ChEBI" id="CHEBI:43474"/>
        <dbReference type="ChEBI" id="CHEBI:58601"/>
        <dbReference type="EC" id="2.4.1.1"/>
    </reaction>
</comment>
<keyword evidence="9" id="KW-1185">Reference proteome</keyword>
<dbReference type="PANTHER" id="PTHR42655">
    <property type="entry name" value="GLYCOGEN PHOSPHORYLASE"/>
    <property type="match status" value="1"/>
</dbReference>
<dbReference type="SUPFAM" id="SSF53756">
    <property type="entry name" value="UDP-Glycosyltransferase/glycogen phosphorylase"/>
    <property type="match status" value="2"/>
</dbReference>
<dbReference type="InterPro" id="IPR052182">
    <property type="entry name" value="Glycogen/Maltodextrin_Phosph"/>
</dbReference>
<dbReference type="Pfam" id="PF20706">
    <property type="entry name" value="GT4-conflict"/>
    <property type="match status" value="1"/>
</dbReference>
<comment type="caution">
    <text evidence="8">The sequence shown here is derived from an EMBL/GenBank/DDBJ whole genome shotgun (WGS) entry which is preliminary data.</text>
</comment>
<evidence type="ECO:0000259" key="7">
    <source>
        <dbReference type="Pfam" id="PF11897"/>
    </source>
</evidence>